<dbReference type="GO" id="GO:0016020">
    <property type="term" value="C:membrane"/>
    <property type="evidence" value="ECO:0007669"/>
    <property type="project" value="UniProtKB-SubCell"/>
</dbReference>
<keyword evidence="3 5" id="KW-1133">Transmembrane helix</keyword>
<dbReference type="InterPro" id="IPR000276">
    <property type="entry name" value="GPCR_Rhodpsn"/>
</dbReference>
<sequence>MWQDVLIVLLPVVGFAQCAASIFILIIFIKMKKEIYTFLTGLAITDCLAGIGGVYAGFFGVYMTIYGETEKIFQRIKSIDCLIRGWFISIWVYSDLSQAAFLVAAALDRLIFIFVPSKYMKVASYYHGVLVVPGLLAISTSSLAPVWILAMTKQPENSSVSAFCFPAEVIDNDIEYIYQQIRIWSPVCCFALLCLTFSLFLFRQIKQSWSYAIGNDHTNNKQKFQHFICILIRSILCILSINVPLLPNANKPVTSVLYANRDVISRILYGISVCICQPIIYFAILSTFRDDVSSVFKRYSHNTKREWISAGDPPLQVGRELTGANTQFGSWYSLTGNIIGEAGLPTIESSYKERSVSFYNDAAVNTNNPGITNAYKMSAMKNANKQVTT</sequence>
<dbReference type="Gene3D" id="1.20.1070.10">
    <property type="entry name" value="Rhodopsin 7-helix transmembrane proteins"/>
    <property type="match status" value="1"/>
</dbReference>
<evidence type="ECO:0000256" key="5">
    <source>
        <dbReference type="SAM" id="Phobius"/>
    </source>
</evidence>
<feature type="transmembrane region" description="Helical" evidence="5">
    <location>
        <begin position="227"/>
        <end position="247"/>
    </location>
</feature>
<evidence type="ECO:0000256" key="2">
    <source>
        <dbReference type="ARBA" id="ARBA00022692"/>
    </source>
</evidence>
<evidence type="ECO:0000313" key="7">
    <source>
        <dbReference type="Proteomes" id="UP000267096"/>
    </source>
</evidence>
<accession>A0A0M3JYQ3</accession>
<evidence type="ECO:0000256" key="1">
    <source>
        <dbReference type="ARBA" id="ARBA00004370"/>
    </source>
</evidence>
<proteinExistence type="predicted"/>
<reference evidence="6 7" key="2">
    <citation type="submission" date="2018-11" db="EMBL/GenBank/DDBJ databases">
        <authorList>
            <consortium name="Pathogen Informatics"/>
        </authorList>
    </citation>
    <scope>NUCLEOTIDE SEQUENCE [LARGE SCALE GENOMIC DNA]</scope>
</reference>
<keyword evidence="4 5" id="KW-0472">Membrane</keyword>
<dbReference type="OrthoDB" id="5868556at2759"/>
<evidence type="ECO:0000256" key="4">
    <source>
        <dbReference type="ARBA" id="ARBA00023136"/>
    </source>
</evidence>
<protein>
    <submittedName>
        <fullName evidence="8">G_PROTEIN_RECEP_F1_2 domain-containing protein</fullName>
    </submittedName>
</protein>
<feature type="transmembrane region" description="Helical" evidence="5">
    <location>
        <begin position="267"/>
        <end position="288"/>
    </location>
</feature>
<dbReference type="Proteomes" id="UP000267096">
    <property type="component" value="Unassembled WGS sequence"/>
</dbReference>
<keyword evidence="7" id="KW-1185">Reference proteome</keyword>
<feature type="transmembrane region" description="Helical" evidence="5">
    <location>
        <begin position="36"/>
        <end position="65"/>
    </location>
</feature>
<dbReference type="GO" id="GO:0004930">
    <property type="term" value="F:G protein-coupled receptor activity"/>
    <property type="evidence" value="ECO:0007669"/>
    <property type="project" value="InterPro"/>
</dbReference>
<evidence type="ECO:0000256" key="3">
    <source>
        <dbReference type="ARBA" id="ARBA00022989"/>
    </source>
</evidence>
<dbReference type="EMBL" id="UYRR01031296">
    <property type="protein sequence ID" value="VDK48701.1"/>
    <property type="molecule type" value="Genomic_DNA"/>
</dbReference>
<dbReference type="Pfam" id="PF00001">
    <property type="entry name" value="7tm_1"/>
    <property type="match status" value="1"/>
</dbReference>
<dbReference type="SUPFAM" id="SSF81321">
    <property type="entry name" value="Family A G protein-coupled receptor-like"/>
    <property type="match status" value="1"/>
</dbReference>
<dbReference type="AlphaFoldDB" id="A0A0M3JYQ3"/>
<name>A0A0M3JYQ3_ANISI</name>
<evidence type="ECO:0000313" key="8">
    <source>
        <dbReference type="WBParaSite" id="ASIM_0001358801-mRNA-1"/>
    </source>
</evidence>
<feature type="transmembrane region" description="Helical" evidence="5">
    <location>
        <begin position="128"/>
        <end position="150"/>
    </location>
</feature>
<dbReference type="WBParaSite" id="ASIM_0001358801-mRNA-1">
    <property type="protein sequence ID" value="ASIM_0001358801-mRNA-1"/>
    <property type="gene ID" value="ASIM_0001358801"/>
</dbReference>
<evidence type="ECO:0000313" key="6">
    <source>
        <dbReference type="EMBL" id="VDK48701.1"/>
    </source>
</evidence>
<feature type="transmembrane region" description="Helical" evidence="5">
    <location>
        <begin position="183"/>
        <end position="202"/>
    </location>
</feature>
<keyword evidence="2 5" id="KW-0812">Transmembrane</keyword>
<reference evidence="8" key="1">
    <citation type="submission" date="2017-02" db="UniProtKB">
        <authorList>
            <consortium name="WormBaseParasite"/>
        </authorList>
    </citation>
    <scope>IDENTIFICATION</scope>
</reference>
<organism evidence="8">
    <name type="scientific">Anisakis simplex</name>
    <name type="common">Herring worm</name>
    <dbReference type="NCBI Taxonomy" id="6269"/>
    <lineage>
        <taxon>Eukaryota</taxon>
        <taxon>Metazoa</taxon>
        <taxon>Ecdysozoa</taxon>
        <taxon>Nematoda</taxon>
        <taxon>Chromadorea</taxon>
        <taxon>Rhabditida</taxon>
        <taxon>Spirurina</taxon>
        <taxon>Ascaridomorpha</taxon>
        <taxon>Ascaridoidea</taxon>
        <taxon>Anisakidae</taxon>
        <taxon>Anisakis</taxon>
        <taxon>Anisakis simplex complex</taxon>
    </lineage>
</organism>
<gene>
    <name evidence="6" type="ORF">ASIM_LOCUS13016</name>
</gene>
<feature type="transmembrane region" description="Helical" evidence="5">
    <location>
        <begin position="6"/>
        <end position="29"/>
    </location>
</feature>
<comment type="subcellular location">
    <subcellularLocation>
        <location evidence="1">Membrane</location>
    </subcellularLocation>
</comment>